<dbReference type="Gene3D" id="1.10.260.40">
    <property type="entry name" value="lambda repressor-like DNA-binding domains"/>
    <property type="match status" value="1"/>
</dbReference>
<dbReference type="CDD" id="cd02209">
    <property type="entry name" value="cupin_XRE_C"/>
    <property type="match status" value="1"/>
</dbReference>
<dbReference type="InterPro" id="IPR011051">
    <property type="entry name" value="RmlC_Cupin_sf"/>
</dbReference>
<evidence type="ECO:0000313" key="3">
    <source>
        <dbReference type="EMBL" id="TCO49077.1"/>
    </source>
</evidence>
<dbReference type="Gene3D" id="2.60.120.10">
    <property type="entry name" value="Jelly Rolls"/>
    <property type="match status" value="1"/>
</dbReference>
<dbReference type="EMBL" id="SLWR01000003">
    <property type="protein sequence ID" value="TCO49077.1"/>
    <property type="molecule type" value="Genomic_DNA"/>
</dbReference>
<dbReference type="InterPro" id="IPR010982">
    <property type="entry name" value="Lambda_DNA-bd_dom_sf"/>
</dbReference>
<evidence type="ECO:0000313" key="4">
    <source>
        <dbReference type="Proteomes" id="UP000295573"/>
    </source>
</evidence>
<dbReference type="InterPro" id="IPR050807">
    <property type="entry name" value="TransReg_Diox_bact_type"/>
</dbReference>
<dbReference type="SUPFAM" id="SSF51182">
    <property type="entry name" value="RmlC-like cupins"/>
    <property type="match status" value="1"/>
</dbReference>
<dbReference type="Pfam" id="PF01381">
    <property type="entry name" value="HTH_3"/>
    <property type="match status" value="1"/>
</dbReference>
<dbReference type="GO" id="GO:0005829">
    <property type="term" value="C:cytosol"/>
    <property type="evidence" value="ECO:0007669"/>
    <property type="project" value="TreeGrafter"/>
</dbReference>
<name>A0A4R2IV79_9ACTN</name>
<sequence>MCGMLRAVAMGAGRLLGANLRARRDEQGISLSELARRSGIAKGTLSQLESGAGNPTIETVFSLSNALGVPVSALLSEAPAADLVVVRSGDIDVLSGEAIDLRMLRRLEHPGGLFEIYNQDVRAGAVQHSDGHPGTEHHIVLSGRLRVTTRGRTEELSEGDYLAFRAGGPHEYEALDGPVRSVLLLEYPPDAYPVTPGSPHLPG</sequence>
<dbReference type="CDD" id="cd00093">
    <property type="entry name" value="HTH_XRE"/>
    <property type="match status" value="1"/>
</dbReference>
<dbReference type="PANTHER" id="PTHR46797">
    <property type="entry name" value="HTH-TYPE TRANSCRIPTIONAL REGULATOR"/>
    <property type="match status" value="1"/>
</dbReference>
<dbReference type="Proteomes" id="UP000295573">
    <property type="component" value="Unassembled WGS sequence"/>
</dbReference>
<comment type="caution">
    <text evidence="3">The sequence shown here is derived from an EMBL/GenBank/DDBJ whole genome shotgun (WGS) entry which is preliminary data.</text>
</comment>
<dbReference type="InterPro" id="IPR014710">
    <property type="entry name" value="RmlC-like_jellyroll"/>
</dbReference>
<dbReference type="SUPFAM" id="SSF47413">
    <property type="entry name" value="lambda repressor-like DNA-binding domains"/>
    <property type="match status" value="1"/>
</dbReference>
<keyword evidence="4" id="KW-1185">Reference proteome</keyword>
<feature type="domain" description="HTH cro/C1-type" evidence="2">
    <location>
        <begin position="20"/>
        <end position="74"/>
    </location>
</feature>
<organism evidence="3 4">
    <name type="scientific">Kribbella antiqua</name>
    <dbReference type="NCBI Taxonomy" id="2512217"/>
    <lineage>
        <taxon>Bacteria</taxon>
        <taxon>Bacillati</taxon>
        <taxon>Actinomycetota</taxon>
        <taxon>Actinomycetes</taxon>
        <taxon>Propionibacteriales</taxon>
        <taxon>Kribbellaceae</taxon>
        <taxon>Kribbella</taxon>
    </lineage>
</organism>
<evidence type="ECO:0000259" key="2">
    <source>
        <dbReference type="PROSITE" id="PS50943"/>
    </source>
</evidence>
<dbReference type="GO" id="GO:0003677">
    <property type="term" value="F:DNA binding"/>
    <property type="evidence" value="ECO:0007669"/>
    <property type="project" value="UniProtKB-KW"/>
</dbReference>
<protein>
    <submittedName>
        <fullName evidence="3">Transcriptional regulator with XRE-family HTH domain</fullName>
    </submittedName>
</protein>
<reference evidence="3 4" key="1">
    <citation type="journal article" date="2015" name="Stand. Genomic Sci.">
        <title>Genomic Encyclopedia of Bacterial and Archaeal Type Strains, Phase III: the genomes of soil and plant-associated and newly described type strains.</title>
        <authorList>
            <person name="Whitman W.B."/>
            <person name="Woyke T."/>
            <person name="Klenk H.P."/>
            <person name="Zhou Y."/>
            <person name="Lilburn T.G."/>
            <person name="Beck B.J."/>
            <person name="De Vos P."/>
            <person name="Vandamme P."/>
            <person name="Eisen J.A."/>
            <person name="Garrity G."/>
            <person name="Hugenholtz P."/>
            <person name="Kyrpides N.C."/>
        </authorList>
    </citation>
    <scope>NUCLEOTIDE SEQUENCE [LARGE SCALE GENOMIC DNA]</scope>
    <source>
        <strain evidence="3 4">VKM Ac-2541</strain>
    </source>
</reference>
<dbReference type="InterPro" id="IPR013096">
    <property type="entry name" value="Cupin_2"/>
</dbReference>
<dbReference type="GO" id="GO:0003700">
    <property type="term" value="F:DNA-binding transcription factor activity"/>
    <property type="evidence" value="ECO:0007669"/>
    <property type="project" value="TreeGrafter"/>
</dbReference>
<proteinExistence type="predicted"/>
<keyword evidence="1" id="KW-0238">DNA-binding</keyword>
<dbReference type="InterPro" id="IPR001387">
    <property type="entry name" value="Cro/C1-type_HTH"/>
</dbReference>
<dbReference type="AlphaFoldDB" id="A0A4R2IV79"/>
<dbReference type="Pfam" id="PF07883">
    <property type="entry name" value="Cupin_2"/>
    <property type="match status" value="1"/>
</dbReference>
<dbReference type="SMART" id="SM00530">
    <property type="entry name" value="HTH_XRE"/>
    <property type="match status" value="1"/>
</dbReference>
<dbReference type="PANTHER" id="PTHR46797:SF1">
    <property type="entry name" value="METHYLPHOSPHONATE SYNTHASE"/>
    <property type="match status" value="1"/>
</dbReference>
<dbReference type="PROSITE" id="PS50943">
    <property type="entry name" value="HTH_CROC1"/>
    <property type="match status" value="1"/>
</dbReference>
<accession>A0A4R2IV79</accession>
<evidence type="ECO:0000256" key="1">
    <source>
        <dbReference type="ARBA" id="ARBA00023125"/>
    </source>
</evidence>
<gene>
    <name evidence="3" type="ORF">EV646_10354</name>
</gene>